<comment type="caution">
    <text evidence="2">The sequence shown here is derived from an EMBL/GenBank/DDBJ whole genome shotgun (WGS) entry which is preliminary data.</text>
</comment>
<dbReference type="InterPro" id="IPR016039">
    <property type="entry name" value="Thiolase-like"/>
</dbReference>
<dbReference type="Pfam" id="PF22691">
    <property type="entry name" value="Thiolase_C_1"/>
    <property type="match status" value="1"/>
</dbReference>
<dbReference type="PANTHER" id="PTHR42870">
    <property type="entry name" value="ACETYL-COA C-ACETYLTRANSFERASE"/>
    <property type="match status" value="1"/>
</dbReference>
<dbReference type="PIRSF" id="PIRSF000429">
    <property type="entry name" value="Ac-CoA_Ac_transf"/>
    <property type="match status" value="1"/>
</dbReference>
<feature type="domain" description="Thiolase C-terminal" evidence="1">
    <location>
        <begin position="240"/>
        <end position="380"/>
    </location>
</feature>
<dbReference type="EMBL" id="JADWYS010000001">
    <property type="protein sequence ID" value="MBG9387392.1"/>
    <property type="molecule type" value="Genomic_DNA"/>
</dbReference>
<organism evidence="2 3">
    <name type="scientific">Caenimonas aquaedulcis</name>
    <dbReference type="NCBI Taxonomy" id="2793270"/>
    <lineage>
        <taxon>Bacteria</taxon>
        <taxon>Pseudomonadati</taxon>
        <taxon>Pseudomonadota</taxon>
        <taxon>Betaproteobacteria</taxon>
        <taxon>Burkholderiales</taxon>
        <taxon>Comamonadaceae</taxon>
        <taxon>Caenimonas</taxon>
    </lineage>
</organism>
<gene>
    <name evidence="2" type="ORF">I5803_05130</name>
</gene>
<dbReference type="RefSeq" id="WP_196985317.1">
    <property type="nucleotide sequence ID" value="NZ_JADWYS010000001.1"/>
</dbReference>
<reference evidence="2" key="1">
    <citation type="submission" date="2020-11" db="EMBL/GenBank/DDBJ databases">
        <title>Bacterial whole genome sequence for Caenimonas sp. DR4.4.</title>
        <authorList>
            <person name="Le V."/>
            <person name="Ko S.-R."/>
            <person name="Ahn C.-Y."/>
            <person name="Oh H.-M."/>
        </authorList>
    </citation>
    <scope>NUCLEOTIDE SEQUENCE</scope>
    <source>
        <strain evidence="2">DR4.4</strain>
    </source>
</reference>
<evidence type="ECO:0000313" key="3">
    <source>
        <dbReference type="Proteomes" id="UP000651050"/>
    </source>
</evidence>
<dbReference type="SUPFAM" id="SSF53901">
    <property type="entry name" value="Thiolase-like"/>
    <property type="match status" value="2"/>
</dbReference>
<sequence length="382" mass="40214">MTTSLRDHCAIVGVGASPQGKVPGSTAVSLAVEAFKRALDDSGLRKDQIDGLLSLGGQTSPEGPLNYLRLGETMGIDPRFTGSMYMGGATAGALIQQAVMAINAGLATHVACLFGDAAATGGGKFDRAQGWGDSSAIWGYLSAAANSAITASRHMALYGTTSRQLAEIAVACRYHASLNPEAQMRKPITVEDHQASRWIVEPLHLLDCCLVSDGGVCVIVSSAEHAKDLKQPRVLLSGMGQAYTTQNLGTEDWWYAPHQKRAVQDAYAMAGVGPKDIDVAQLYDNFTPSVLLWLEHGGFCGVGEAGAFVENGRIRLGGELPVNTAGGNLSESFMEGWLHIVEGVKQMRGQCGPRQVAGAEVTLVTGRGMALNCANALVLRRG</sequence>
<dbReference type="Gene3D" id="3.40.47.10">
    <property type="match status" value="1"/>
</dbReference>
<evidence type="ECO:0000259" key="1">
    <source>
        <dbReference type="Pfam" id="PF22691"/>
    </source>
</evidence>
<evidence type="ECO:0000313" key="2">
    <source>
        <dbReference type="EMBL" id="MBG9387392.1"/>
    </source>
</evidence>
<proteinExistence type="predicted"/>
<dbReference type="CDD" id="cd00829">
    <property type="entry name" value="SCP-x_thiolase"/>
    <property type="match status" value="1"/>
</dbReference>
<accession>A0A931MFQ8</accession>
<keyword evidence="3" id="KW-1185">Reference proteome</keyword>
<dbReference type="InterPro" id="IPR055140">
    <property type="entry name" value="Thiolase_C_2"/>
</dbReference>
<dbReference type="Proteomes" id="UP000651050">
    <property type="component" value="Unassembled WGS sequence"/>
</dbReference>
<dbReference type="AlphaFoldDB" id="A0A931MFQ8"/>
<dbReference type="PANTHER" id="PTHR42870:SF1">
    <property type="entry name" value="NON-SPECIFIC LIPID-TRANSFER PROTEIN-LIKE 2"/>
    <property type="match status" value="1"/>
</dbReference>
<dbReference type="GO" id="GO:0003988">
    <property type="term" value="F:acetyl-CoA C-acyltransferase activity"/>
    <property type="evidence" value="ECO:0007669"/>
    <property type="project" value="UniProtKB-ARBA"/>
</dbReference>
<dbReference type="InterPro" id="IPR002155">
    <property type="entry name" value="Thiolase"/>
</dbReference>
<name>A0A931MFQ8_9BURK</name>
<protein>
    <submittedName>
        <fullName evidence="2">Thiolase family protein</fullName>
    </submittedName>
</protein>